<proteinExistence type="predicted"/>
<keyword evidence="1" id="KW-1185">Reference proteome</keyword>
<dbReference type="OMA" id="NTLWAYL"/>
<evidence type="ECO:0000313" key="2">
    <source>
        <dbReference type="RefSeq" id="XP_013084011.2"/>
    </source>
</evidence>
<name>A0A9U8EE37_BIOGL</name>
<organism evidence="1 2">
    <name type="scientific">Biomphalaria glabrata</name>
    <name type="common">Bloodfluke planorb</name>
    <name type="synonym">Freshwater snail</name>
    <dbReference type="NCBI Taxonomy" id="6526"/>
    <lineage>
        <taxon>Eukaryota</taxon>
        <taxon>Metazoa</taxon>
        <taxon>Spiralia</taxon>
        <taxon>Lophotrochozoa</taxon>
        <taxon>Mollusca</taxon>
        <taxon>Gastropoda</taxon>
        <taxon>Heterobranchia</taxon>
        <taxon>Euthyneura</taxon>
        <taxon>Panpulmonata</taxon>
        <taxon>Hygrophila</taxon>
        <taxon>Lymnaeoidea</taxon>
        <taxon>Planorbidae</taxon>
        <taxon>Biomphalaria</taxon>
    </lineage>
</organism>
<dbReference type="InterPro" id="IPR015424">
    <property type="entry name" value="PyrdxlP-dep_Trfase"/>
</dbReference>
<accession>A0A9U8EE37</accession>
<evidence type="ECO:0000313" key="1">
    <source>
        <dbReference type="Proteomes" id="UP001165740"/>
    </source>
</evidence>
<dbReference type="SUPFAM" id="SSF53383">
    <property type="entry name" value="PLP-dependent transferases"/>
    <property type="match status" value="1"/>
</dbReference>
<dbReference type="InterPro" id="IPR015421">
    <property type="entry name" value="PyrdxlP-dep_Trfase_major"/>
</dbReference>
<dbReference type="KEGG" id="bgt:106068999"/>
<dbReference type="GO" id="GO:0000271">
    <property type="term" value="P:polysaccharide biosynthetic process"/>
    <property type="evidence" value="ECO:0007669"/>
    <property type="project" value="TreeGrafter"/>
</dbReference>
<dbReference type="OrthoDB" id="5955158at2759"/>
<dbReference type="AlphaFoldDB" id="A0A9U8EE37"/>
<dbReference type="InterPro" id="IPR000653">
    <property type="entry name" value="DegT/StrS_aminotransferase"/>
</dbReference>
<dbReference type="PANTHER" id="PTHR30244:SF34">
    <property type="entry name" value="DTDP-4-AMINO-4,6-DIDEOXYGALACTOSE TRANSAMINASE"/>
    <property type="match status" value="1"/>
</dbReference>
<protein>
    <submittedName>
        <fullName evidence="2">Uncharacterized protein LOC106068999</fullName>
    </submittedName>
</protein>
<sequence length="446" mass="50933">MNFPILPYSPIIIDAKCHHFYYAVSKCLSCHDNTYRSHVKKELLKLWTTDLNKNNVLPLLSVRTGLDLYLTALNFPKGSEMIMTAVNIPDMSTIVKHHGLVIVPLDISLDTLEPKLELLDKLITTKTVGILVAHLYGRVIPMDNIIVIAKQKNLIIIEDCAESFNGFTHIGNPLSDISLFSFGVIKFYTSFGGCIAKVRDQNVYKKMCDIQQTYPLQTADIYFKKVLKYLVIFSWLQISPLPKIGRIVLNQFGVDYKALFVKWMRGFPDQMLKMIRCQPSTALLATMLYRQRNFNQTEFDLQKQKAEYFFQKLPLGFKPVGMKADINNFWLCPVLVDSPDEVVKQLNLHGVDAYRGATQLKNIEPCDDIAHRFTLLDGISSKETRSTSLCYPHEAKYLIEHVIYLPVSKFVPFDCLDNMLKACAFVMKTFHQSVPSVQGKLLKSKL</sequence>
<dbReference type="GO" id="GO:0008483">
    <property type="term" value="F:transaminase activity"/>
    <property type="evidence" value="ECO:0007669"/>
    <property type="project" value="TreeGrafter"/>
</dbReference>
<dbReference type="Gene3D" id="3.40.640.10">
    <property type="entry name" value="Type I PLP-dependent aspartate aminotransferase-like (Major domain)"/>
    <property type="match status" value="1"/>
</dbReference>
<dbReference type="PANTHER" id="PTHR30244">
    <property type="entry name" value="TRANSAMINASE"/>
    <property type="match status" value="1"/>
</dbReference>
<dbReference type="GeneID" id="106068999"/>
<dbReference type="GO" id="GO:0030170">
    <property type="term" value="F:pyridoxal phosphate binding"/>
    <property type="evidence" value="ECO:0007669"/>
    <property type="project" value="TreeGrafter"/>
</dbReference>
<dbReference type="Pfam" id="PF01041">
    <property type="entry name" value="DegT_DnrJ_EryC1"/>
    <property type="match status" value="1"/>
</dbReference>
<reference evidence="2" key="1">
    <citation type="submission" date="2025-08" db="UniProtKB">
        <authorList>
            <consortium name="RefSeq"/>
        </authorList>
    </citation>
    <scope>IDENTIFICATION</scope>
</reference>
<dbReference type="FunFam" id="3.40.640.10:FF:000227">
    <property type="entry name" value="Predicted protein"/>
    <property type="match status" value="1"/>
</dbReference>
<dbReference type="RefSeq" id="XP_013084011.2">
    <property type="nucleotide sequence ID" value="XM_013228557.2"/>
</dbReference>
<gene>
    <name evidence="2" type="primary">LOC106068999</name>
</gene>
<dbReference type="Proteomes" id="UP001165740">
    <property type="component" value="Chromosome 16"/>
</dbReference>